<keyword evidence="9" id="KW-1185">Reference proteome</keyword>
<dbReference type="InterPro" id="IPR032466">
    <property type="entry name" value="Metal_Hydrolase"/>
</dbReference>
<dbReference type="PANTHER" id="PTHR30068">
    <property type="entry name" value="URONATE ISOMERASE"/>
    <property type="match status" value="1"/>
</dbReference>
<comment type="catalytic activity">
    <reaction evidence="7">
        <text>aldehydo-D-galacturonate = keto-D-tagaturonate</text>
        <dbReference type="Rhea" id="RHEA:27702"/>
        <dbReference type="ChEBI" id="CHEBI:12952"/>
        <dbReference type="ChEBI" id="CHEBI:17886"/>
    </reaction>
</comment>
<dbReference type="Proteomes" id="UP001144256">
    <property type="component" value="Unassembled WGS sequence"/>
</dbReference>
<evidence type="ECO:0000256" key="5">
    <source>
        <dbReference type="ARBA" id="ARBA00020555"/>
    </source>
</evidence>
<evidence type="ECO:0000313" key="9">
    <source>
        <dbReference type="Proteomes" id="UP001144256"/>
    </source>
</evidence>
<evidence type="ECO:0000256" key="4">
    <source>
        <dbReference type="ARBA" id="ARBA00012546"/>
    </source>
</evidence>
<dbReference type="RefSeq" id="WP_281811149.1">
    <property type="nucleotide sequence ID" value="NZ_BRLB01000001.1"/>
</dbReference>
<comment type="pathway">
    <text evidence="2 7">Carbohydrate metabolism; pentose and glucuronate interconversion.</text>
</comment>
<dbReference type="Pfam" id="PF02614">
    <property type="entry name" value="UxaC"/>
    <property type="match status" value="1"/>
</dbReference>
<comment type="catalytic activity">
    <reaction evidence="1 7">
        <text>D-glucuronate = D-fructuronate</text>
        <dbReference type="Rhea" id="RHEA:13049"/>
        <dbReference type="ChEBI" id="CHEBI:58720"/>
        <dbReference type="ChEBI" id="CHEBI:59863"/>
        <dbReference type="EC" id="5.3.1.12"/>
    </reaction>
</comment>
<dbReference type="AlphaFoldDB" id="A0A9W5Y836"/>
<dbReference type="GO" id="GO:0019698">
    <property type="term" value="P:D-galacturonate catabolic process"/>
    <property type="evidence" value="ECO:0007669"/>
    <property type="project" value="TreeGrafter"/>
</dbReference>
<dbReference type="EMBL" id="BRLB01000001">
    <property type="protein sequence ID" value="GKX27650.1"/>
    <property type="molecule type" value="Genomic_DNA"/>
</dbReference>
<evidence type="ECO:0000256" key="2">
    <source>
        <dbReference type="ARBA" id="ARBA00004892"/>
    </source>
</evidence>
<dbReference type="SUPFAM" id="SSF51556">
    <property type="entry name" value="Metallo-dependent hydrolases"/>
    <property type="match status" value="1"/>
</dbReference>
<reference evidence="8" key="1">
    <citation type="submission" date="2022-06" db="EMBL/GenBank/DDBJ databases">
        <title>Vallitalea longa sp. nov., an anaerobic bacterium isolated from marine sediment.</title>
        <authorList>
            <person name="Hirano S."/>
            <person name="Terahara T."/>
            <person name="Mori K."/>
            <person name="Hamada M."/>
            <person name="Matsumoto R."/>
            <person name="Kobayashi T."/>
        </authorList>
    </citation>
    <scope>NUCLEOTIDE SEQUENCE</scope>
    <source>
        <strain evidence="8">SH18-1</strain>
    </source>
</reference>
<evidence type="ECO:0000256" key="6">
    <source>
        <dbReference type="ARBA" id="ARBA00023235"/>
    </source>
</evidence>
<accession>A0A9W5Y836</accession>
<dbReference type="Gene3D" id="3.20.20.140">
    <property type="entry name" value="Metal-dependent hydrolases"/>
    <property type="match status" value="1"/>
</dbReference>
<dbReference type="GO" id="GO:0042840">
    <property type="term" value="P:D-glucuronate catabolic process"/>
    <property type="evidence" value="ECO:0007669"/>
    <property type="project" value="TreeGrafter"/>
</dbReference>
<evidence type="ECO:0000256" key="3">
    <source>
        <dbReference type="ARBA" id="ARBA00008397"/>
    </source>
</evidence>
<proteinExistence type="inferred from homology"/>
<evidence type="ECO:0000256" key="1">
    <source>
        <dbReference type="ARBA" id="ARBA00001165"/>
    </source>
</evidence>
<dbReference type="NCBIfam" id="NF002794">
    <property type="entry name" value="PRK02925.1"/>
    <property type="match status" value="1"/>
</dbReference>
<dbReference type="GO" id="GO:0008880">
    <property type="term" value="F:glucuronate isomerase activity"/>
    <property type="evidence" value="ECO:0007669"/>
    <property type="project" value="UniProtKB-UniRule"/>
</dbReference>
<dbReference type="Gene3D" id="1.10.2020.10">
    <property type="entry name" value="uronate isomerase, domain 2, chain A"/>
    <property type="match status" value="1"/>
</dbReference>
<comment type="caution">
    <text evidence="8">The sequence shown here is derived from an EMBL/GenBank/DDBJ whole genome shotgun (WGS) entry which is preliminary data.</text>
</comment>
<gene>
    <name evidence="7 8" type="primary">uxaC</name>
    <name evidence="8" type="ORF">SH1V18_01300</name>
</gene>
<dbReference type="EC" id="5.3.1.12" evidence="4 7"/>
<keyword evidence="6 7" id="KW-0413">Isomerase</keyword>
<dbReference type="PANTHER" id="PTHR30068:SF4">
    <property type="entry name" value="URONATE ISOMERASE"/>
    <property type="match status" value="1"/>
</dbReference>
<name>A0A9W5Y836_9FIRM</name>
<evidence type="ECO:0000313" key="8">
    <source>
        <dbReference type="EMBL" id="GKX27650.1"/>
    </source>
</evidence>
<dbReference type="HAMAP" id="MF_00675">
    <property type="entry name" value="UxaC"/>
    <property type="match status" value="1"/>
</dbReference>
<comment type="similarity">
    <text evidence="3 7">Belongs to the metallo-dependent hydrolases superfamily. Uronate isomerase family.</text>
</comment>
<sequence>MKSFIKEDFLLDNEPAKKLFQDYAKDMPIFDYHNHLPPQEIYERKSYDNLTQVWLYADHYKWRAMRNLGIDEKYITGDAPDYEKFEKWAYTVARIPGSPLYHWTHLELQRYFGITKPLNPSTCKEIYDECEEILKQPGFDAVGLLNKMGVKALCTTDEPFDSLEYHSKISEDEAIPFKVLPTFRPDAVVHVDTDIFVDSVKKLAKSNNMEINSLEDLKDSLKMSIGRFKDVGCILADIGFVQFRYSNEQGASDIFAKAMKYEPLTDNEITCFTGEMLRFLAEQFKKNNMAMQLHMNALRNVNAELFREKGANVGCDSVGNCVDANQLGGFFNYLSANDILPKTVLYSLNPNDNTVLSSMAGNFSPYIQFGAAWWFQDHVRGISNQLDEQFEAGLISKFIGMLTDSRSFTSYGRHEYFRRILCNRLGELVDNGEYPEDYQVLGEMVKDICFNNAVKFFGLEL</sequence>
<evidence type="ECO:0000256" key="7">
    <source>
        <dbReference type="HAMAP-Rule" id="MF_00675"/>
    </source>
</evidence>
<protein>
    <recommendedName>
        <fullName evidence="5 7">Uronate isomerase</fullName>
        <ecNumber evidence="4 7">5.3.1.12</ecNumber>
    </recommendedName>
    <alternativeName>
        <fullName evidence="7">Glucuronate isomerase</fullName>
    </alternativeName>
    <alternativeName>
        <fullName evidence="7">Uronic isomerase</fullName>
    </alternativeName>
</protein>
<dbReference type="InterPro" id="IPR003766">
    <property type="entry name" value="Uronate_isomerase"/>
</dbReference>
<organism evidence="8 9">
    <name type="scientific">Vallitalea longa</name>
    <dbReference type="NCBI Taxonomy" id="2936439"/>
    <lineage>
        <taxon>Bacteria</taxon>
        <taxon>Bacillati</taxon>
        <taxon>Bacillota</taxon>
        <taxon>Clostridia</taxon>
        <taxon>Lachnospirales</taxon>
        <taxon>Vallitaleaceae</taxon>
        <taxon>Vallitalea</taxon>
    </lineage>
</organism>